<dbReference type="InterPro" id="IPR002666">
    <property type="entry name" value="Folate_carrier"/>
</dbReference>
<keyword evidence="5" id="KW-1185">Reference proteome</keyword>
<feature type="transmembrane region" description="Helical" evidence="3">
    <location>
        <begin position="360"/>
        <end position="382"/>
    </location>
</feature>
<dbReference type="VEuPathDB" id="VectorBase:MDOA011407"/>
<organism evidence="4">
    <name type="scientific">Musca domestica</name>
    <name type="common">House fly</name>
    <dbReference type="NCBI Taxonomy" id="7370"/>
    <lineage>
        <taxon>Eukaryota</taxon>
        <taxon>Metazoa</taxon>
        <taxon>Ecdysozoa</taxon>
        <taxon>Arthropoda</taxon>
        <taxon>Hexapoda</taxon>
        <taxon>Insecta</taxon>
        <taxon>Pterygota</taxon>
        <taxon>Neoptera</taxon>
        <taxon>Endopterygota</taxon>
        <taxon>Diptera</taxon>
        <taxon>Brachycera</taxon>
        <taxon>Muscomorpha</taxon>
        <taxon>Muscoidea</taxon>
        <taxon>Muscidae</taxon>
        <taxon>Musca</taxon>
    </lineage>
</organism>
<feature type="transmembrane region" description="Helical" evidence="3">
    <location>
        <begin position="266"/>
        <end position="284"/>
    </location>
</feature>
<reference evidence="4" key="1">
    <citation type="submission" date="2020-05" db="UniProtKB">
        <authorList>
            <consortium name="EnsemblMetazoa"/>
        </authorList>
    </citation>
    <scope>IDENTIFICATION</scope>
    <source>
        <strain evidence="4">Aabys</strain>
    </source>
</reference>
<feature type="transmembrane region" description="Helical" evidence="3">
    <location>
        <begin position="103"/>
        <end position="121"/>
    </location>
</feature>
<comment type="subcellular location">
    <subcellularLocation>
        <location evidence="2">Membrane</location>
        <topology evidence="2">Multi-pass membrane protein</topology>
    </subcellularLocation>
</comment>
<dbReference type="GO" id="GO:0090482">
    <property type="term" value="F:vitamin transmembrane transporter activity"/>
    <property type="evidence" value="ECO:0007669"/>
    <property type="project" value="InterPro"/>
</dbReference>
<dbReference type="SUPFAM" id="SSF103473">
    <property type="entry name" value="MFS general substrate transporter"/>
    <property type="match status" value="1"/>
</dbReference>
<dbReference type="EnsemblMetazoa" id="MDOA011407-RB">
    <property type="protein sequence ID" value="MDOA011407-PB"/>
    <property type="gene ID" value="MDOA011407"/>
</dbReference>
<proteinExistence type="inferred from homology"/>
<dbReference type="PANTHER" id="PTHR10686">
    <property type="entry name" value="FOLATE TRANSPORTER"/>
    <property type="match status" value="1"/>
</dbReference>
<dbReference type="KEGG" id="mde:101894493"/>
<feature type="transmembrane region" description="Helical" evidence="3">
    <location>
        <begin position="423"/>
        <end position="447"/>
    </location>
</feature>
<feature type="transmembrane region" description="Helical" evidence="3">
    <location>
        <begin position="296"/>
        <end position="318"/>
    </location>
</feature>
<dbReference type="Pfam" id="PF01770">
    <property type="entry name" value="Folate_carrier"/>
    <property type="match status" value="1"/>
</dbReference>
<sequence length="455" mass="51571">MLEWKKISGLLCIFGFVRELRPSEPYITEFLAGPWRNVTEDELNRQVYPMGTYSYLAQLIVVFLITDFLLYKPLIITIGVTGIIVWSMLLWTTSLEALMTLEFFYGTYMAAEVAYYTYIYAKVDKKYYPRVTSHTRAAIFAGKLVASLMAQALLYFDLMDYRDLNYITLGAQIVATLWAFTLPPVHQSLYFHRKVNNQEVPALKSTDSLERSSCEDGKSQTSDTTTDKFQFNSVTNIVTKTPIGAKLLWQHFTNAYTNLKVVQWSIWYAVGLCGYLQVISYVQLMWKDIEPNPDVSWNGAVDAAFTALAALFALFAGYIHAGRLQSHTSLLVLAALSMLEGGTVLMICWTYNIYVSYAGYILFGAIYGFIITVAGAEVARYLEEESFGLVFGINTMLALIFQTILTLVVISENGFALSTKGQFTVYAFYFIAVGIVYFIAVISEYFYKKFRKNVD</sequence>
<dbReference type="PANTHER" id="PTHR10686:SF18">
    <property type="entry name" value="IP11787P-RELATED"/>
    <property type="match status" value="1"/>
</dbReference>
<dbReference type="RefSeq" id="XP_005182779.1">
    <property type="nucleotide sequence ID" value="XM_005182722.3"/>
</dbReference>
<protein>
    <submittedName>
        <fullName evidence="6">Thiamine transporter 2</fullName>
    </submittedName>
</protein>
<dbReference type="GO" id="GO:0005886">
    <property type="term" value="C:plasma membrane"/>
    <property type="evidence" value="ECO:0007669"/>
    <property type="project" value="UniProtKB-UniRule"/>
</dbReference>
<feature type="transmembrane region" description="Helical" evidence="3">
    <location>
        <begin position="166"/>
        <end position="185"/>
    </location>
</feature>
<accession>A0A1I8N4B8</accession>
<gene>
    <name evidence="4" type="primary">101894493</name>
    <name evidence="6" type="synonym">LOC101894493</name>
</gene>
<dbReference type="OrthoDB" id="18814at2759"/>
<keyword evidence="3" id="KW-1133">Transmembrane helix</keyword>
<dbReference type="Gene3D" id="1.20.1250.20">
    <property type="entry name" value="MFS general substrate transporter like domains"/>
    <property type="match status" value="1"/>
</dbReference>
<dbReference type="NCBIfam" id="TIGR00806">
    <property type="entry name" value="rfc"/>
    <property type="match status" value="1"/>
</dbReference>
<dbReference type="PIRSF" id="PIRSF028739">
    <property type="entry name" value="Folate_carrier"/>
    <property type="match status" value="1"/>
</dbReference>
<feature type="transmembrane region" description="Helical" evidence="3">
    <location>
        <begin position="330"/>
        <end position="354"/>
    </location>
</feature>
<dbReference type="AlphaFoldDB" id="A0A1I8N4B8"/>
<feature type="transmembrane region" description="Helical" evidence="3">
    <location>
        <begin position="389"/>
        <end position="411"/>
    </location>
</feature>
<evidence type="ECO:0000256" key="2">
    <source>
        <dbReference type="PIRNR" id="PIRNR028739"/>
    </source>
</evidence>
<evidence type="ECO:0000313" key="5">
    <source>
        <dbReference type="Proteomes" id="UP001652621"/>
    </source>
</evidence>
<evidence type="ECO:0000256" key="3">
    <source>
        <dbReference type="SAM" id="Phobius"/>
    </source>
</evidence>
<dbReference type="Proteomes" id="UP001652621">
    <property type="component" value="Unplaced"/>
</dbReference>
<evidence type="ECO:0000256" key="1">
    <source>
        <dbReference type="ARBA" id="ARBA00005773"/>
    </source>
</evidence>
<dbReference type="eggNOG" id="KOG3810">
    <property type="taxonomic scope" value="Eukaryota"/>
</dbReference>
<dbReference type="GeneID" id="101894493"/>
<feature type="transmembrane region" description="Helical" evidence="3">
    <location>
        <begin position="133"/>
        <end position="154"/>
    </location>
</feature>
<name>A0A1I8N4B8_MUSDO</name>
<comment type="similarity">
    <text evidence="1 2">Belongs to the reduced folate carrier (RFC) transporter (TC 2.A.48) family.</text>
</comment>
<keyword evidence="2 3" id="KW-0472">Membrane</keyword>
<dbReference type="InterPro" id="IPR036259">
    <property type="entry name" value="MFS_trans_sf"/>
</dbReference>
<feature type="transmembrane region" description="Helical" evidence="3">
    <location>
        <begin position="73"/>
        <end position="91"/>
    </location>
</feature>
<reference evidence="6" key="2">
    <citation type="submission" date="2025-04" db="UniProtKB">
        <authorList>
            <consortium name="RefSeq"/>
        </authorList>
    </citation>
    <scope>IDENTIFICATION</scope>
    <source>
        <strain evidence="6">Aabys</strain>
    </source>
</reference>
<dbReference type="VEuPathDB" id="VectorBase:MDOMA2_012505"/>
<evidence type="ECO:0000313" key="4">
    <source>
        <dbReference type="EnsemblMetazoa" id="MDOA011407-PB"/>
    </source>
</evidence>
<evidence type="ECO:0000313" key="6">
    <source>
        <dbReference type="RefSeq" id="XP_005182779.1"/>
    </source>
</evidence>
<keyword evidence="3" id="KW-0812">Transmembrane</keyword>
<keyword evidence="2" id="KW-0813">Transport</keyword>